<dbReference type="EMBL" id="SHME01000004">
    <property type="protein sequence ID" value="TAA18318.1"/>
    <property type="molecule type" value="Genomic_DNA"/>
</dbReference>
<name>A0ABY1WBD3_9GAMM</name>
<proteinExistence type="predicted"/>
<organism evidence="1 2">
    <name type="scientific">Pseudoxanthomonas winnipegensis</name>
    <dbReference type="NCBI Taxonomy" id="2480810"/>
    <lineage>
        <taxon>Bacteria</taxon>
        <taxon>Pseudomonadati</taxon>
        <taxon>Pseudomonadota</taxon>
        <taxon>Gammaproteobacteria</taxon>
        <taxon>Lysobacterales</taxon>
        <taxon>Lysobacteraceae</taxon>
        <taxon>Pseudoxanthomonas</taxon>
    </lineage>
</organism>
<dbReference type="RefSeq" id="WP_130529199.1">
    <property type="nucleotide sequence ID" value="NZ_SHMD01000002.1"/>
</dbReference>
<sequence length="136" mass="15452">MSKSTNDVAEMTPEEAREAASLVSFLLVTDAGKFMREFFPQGLEPRPSQDDFNNEDLHTYDMTWGMLDSLKATLHEVDDGSPQFMGYKRLLWWCDKVLGGETSFPSQHAAQCNNAWTRWARVRGIKRGIYRGGSRG</sequence>
<evidence type="ECO:0000313" key="1">
    <source>
        <dbReference type="EMBL" id="TAA18318.1"/>
    </source>
</evidence>
<evidence type="ECO:0000313" key="2">
    <source>
        <dbReference type="Proteomes" id="UP000293089"/>
    </source>
</evidence>
<protein>
    <submittedName>
        <fullName evidence="1">Uncharacterized protein</fullName>
    </submittedName>
</protein>
<comment type="caution">
    <text evidence="1">The sequence shown here is derived from an EMBL/GenBank/DDBJ whole genome shotgun (WGS) entry which is preliminary data.</text>
</comment>
<reference evidence="1 2" key="1">
    <citation type="submission" date="2019-02" db="EMBL/GenBank/DDBJ databases">
        <title>WGS of Pseudoxanthomonas species novum from clinical isolates.</title>
        <authorList>
            <person name="Bernier A.-M."/>
            <person name="Bernard K."/>
            <person name="Vachon A."/>
        </authorList>
    </citation>
    <scope>NUCLEOTIDE SEQUENCE [LARGE SCALE GENOMIC DNA]</scope>
    <source>
        <strain evidence="2">NML 170316</strain>
    </source>
</reference>
<keyword evidence="2" id="KW-1185">Reference proteome</keyword>
<gene>
    <name evidence="1" type="ORF">EA658_14440</name>
</gene>
<accession>A0ABY1WBD3</accession>
<dbReference type="Proteomes" id="UP000293089">
    <property type="component" value="Unassembled WGS sequence"/>
</dbReference>